<gene>
    <name evidence="3" type="ORF">KFE25_001452</name>
</gene>
<name>A0A8J5X3V4_DIALT</name>
<proteinExistence type="predicted"/>
<feature type="compositionally biased region" description="Low complexity" evidence="2">
    <location>
        <begin position="1477"/>
        <end position="1502"/>
    </location>
</feature>
<dbReference type="OrthoDB" id="5578278at2759"/>
<evidence type="ECO:0000313" key="4">
    <source>
        <dbReference type="Proteomes" id="UP000751190"/>
    </source>
</evidence>
<evidence type="ECO:0000256" key="2">
    <source>
        <dbReference type="SAM" id="MobiDB-lite"/>
    </source>
</evidence>
<feature type="region of interest" description="Disordered" evidence="2">
    <location>
        <begin position="657"/>
        <end position="730"/>
    </location>
</feature>
<protein>
    <recommendedName>
        <fullName evidence="5">Rab-GAP TBC domain-containing protein</fullName>
    </recommendedName>
</protein>
<feature type="region of interest" description="Disordered" evidence="2">
    <location>
        <begin position="1469"/>
        <end position="1559"/>
    </location>
</feature>
<feature type="coiled-coil region" evidence="1">
    <location>
        <begin position="1329"/>
        <end position="1456"/>
    </location>
</feature>
<dbReference type="EMBL" id="JAGTXO010000065">
    <property type="protein sequence ID" value="KAG8457666.1"/>
    <property type="molecule type" value="Genomic_DNA"/>
</dbReference>
<organism evidence="3 4">
    <name type="scientific">Diacronema lutheri</name>
    <name type="common">Unicellular marine alga</name>
    <name type="synonym">Monochrysis lutheri</name>
    <dbReference type="NCBI Taxonomy" id="2081491"/>
    <lineage>
        <taxon>Eukaryota</taxon>
        <taxon>Haptista</taxon>
        <taxon>Haptophyta</taxon>
        <taxon>Pavlovophyceae</taxon>
        <taxon>Pavlovales</taxon>
        <taxon>Pavlovaceae</taxon>
        <taxon>Diacronema</taxon>
    </lineage>
</organism>
<feature type="compositionally biased region" description="Low complexity" evidence="2">
    <location>
        <begin position="701"/>
        <end position="730"/>
    </location>
</feature>
<dbReference type="Gene3D" id="1.10.472.80">
    <property type="entry name" value="Ypt/Rab-GAP domain of gyp1p, domain 3"/>
    <property type="match status" value="1"/>
</dbReference>
<dbReference type="InterPro" id="IPR035969">
    <property type="entry name" value="Rab-GAP_TBC_sf"/>
</dbReference>
<feature type="compositionally biased region" description="Pro residues" evidence="2">
    <location>
        <begin position="1061"/>
        <end position="1078"/>
    </location>
</feature>
<feature type="region of interest" description="Disordered" evidence="2">
    <location>
        <begin position="575"/>
        <end position="617"/>
    </location>
</feature>
<dbReference type="Proteomes" id="UP000751190">
    <property type="component" value="Unassembled WGS sequence"/>
</dbReference>
<accession>A0A8J5X3V4</accession>
<evidence type="ECO:0000256" key="1">
    <source>
        <dbReference type="SAM" id="Coils"/>
    </source>
</evidence>
<reference evidence="3" key="1">
    <citation type="submission" date="2021-05" db="EMBL/GenBank/DDBJ databases">
        <title>The genome of the haptophyte Pavlova lutheri (Diacronema luteri, Pavlovales) - a model for lipid biosynthesis in eukaryotic algae.</title>
        <authorList>
            <person name="Hulatt C.J."/>
            <person name="Posewitz M.C."/>
        </authorList>
    </citation>
    <scope>NUCLEOTIDE SEQUENCE</scope>
    <source>
        <strain evidence="3">NIVA-4/92</strain>
    </source>
</reference>
<sequence>MALTVELPDDGACRLWESKPTAEVDGLLTTFRTADGARVLVAAFAASGDAFAAADAGGRLYAAWPTRNRAVAFARLDGGAAVTALALTPAELEDQDGMVAAGSSAALLLAAGLSDGRLELWRAQPPPPRGGAGGDGAARVALLRTLEPGGGVAVHTLCASASPAASGAAALVGCTTRLAFSLSLPLARGAGAQLARLDETAVARAHGALVDACALPEGVAAALLAARRANGERAPRGPPAERALLIVGRASAGAWRAAPADGAPLRVYAPPASHEAVSHAQDPALVAACAHDADGLGGWVVVGVSAGGAGLVWDGPSARLRAVVRLAQHGAQPPVARLRAIAAVPQLRRGVDGGGAGSGAPPLLLLLSGGGHAAAFALQLDDARAPRLLCAMRARTPGCAPRAADAGANADADERVGCASVDGLGHYALLAPDARPAGGGSELRLYDLRAAMREGDGGVDAQAKAARAAELAGAGSPLPPHSGARDAEGARRRARTARAASAMRAHDAAAARRDAEASAERLAVRAAVDAARRALAAKGGGAREAAGALGADLAAFLADAADDAEVKAARSVAAVRARTPASPPPRAHRTADEGRSAAVRAAGVRPGGSPPPLPAAWPSAAAEAARAVPLGARALAAALGRGARGARGAVAWELRAAGGGDDDDAPLDVARDSGRRSARAPSPPPPVPRAPSPPLVGDAWAGPSPSGAPVGPSPSGAPAGPSPSGAPVGSSLELPRLRRLVRAHGGLDERHRLLAWSFALQLPHRAGEQAALRARGAHRAWAGLVGALPLGLRRLSARLERALSALAHWCGEFARAEWAWLAHLLFPFLAIFGHDDVAAFEACATLVLNWAQGGADGVAPEGAGTSTAVRLIERLVREHDPPLGAHLGALPAVGARAWACALIGSGFSQLLPRPDWLALWDRLLLEPPDLSLYVAAAALCAPPLRARLLRARDGDGVAAALRAQLRPGEADTSRWLDAAEGWRARAEAAGWGSGWAAFAPLVPPGARGGYAHAAGCAAAGVWHGLARRADGAPADSREASGAEGGAYAGYGARLAGDRPLFYPPDGAPPLPRTSPPPLQRSAGGAAARARALVGAPAALAAVAPSVSVAQPAPRADAERTSVAMAAALGGGALGPAAAAALARASAARRAHAQLAAERDDELARLAAADAALRRDEAADADAARARAAAATAALAAEAADAAADAAELQRGALQRARAAVDARAASLAERAAARAADEAAAAEQLEVARSHVRAAVDARARALASALEAEGVEAAARLDAARAARERQAAADDARASAAQAEAVERARDAQRLAEAADARARLRASVALAELRAQADAADAAVARAARLSGADALRRTADELERGAHAADAEADAEAARADEATAEAAAWSSRRQAERDAILAREREAAQLQAQLRSAQLREAAHARERAVAAAEADAARARLEAADGAAEEALRTQLVALSTQRAREREAEERATTSRPCARACAAPRSPELDAGAAGARAPMPPSCAARGGDAGGEREGVGEREHDEWVARLRASAEEPLGRRPRSPPTRGGGALGG</sequence>
<comment type="caution">
    <text evidence="3">The sequence shown here is derived from an EMBL/GenBank/DDBJ whole genome shotgun (WGS) entry which is preliminary data.</text>
</comment>
<evidence type="ECO:0000313" key="3">
    <source>
        <dbReference type="EMBL" id="KAG8457666.1"/>
    </source>
</evidence>
<feature type="compositionally biased region" description="Pro residues" evidence="2">
    <location>
        <begin position="681"/>
        <end position="694"/>
    </location>
</feature>
<evidence type="ECO:0008006" key="5">
    <source>
        <dbReference type="Google" id="ProtNLM"/>
    </source>
</evidence>
<feature type="region of interest" description="Disordered" evidence="2">
    <location>
        <begin position="1061"/>
        <end position="1085"/>
    </location>
</feature>
<feature type="region of interest" description="Disordered" evidence="2">
    <location>
        <begin position="471"/>
        <end position="493"/>
    </location>
</feature>
<keyword evidence="4" id="KW-1185">Reference proteome</keyword>
<feature type="compositionally biased region" description="Basic and acidic residues" evidence="2">
    <location>
        <begin position="1516"/>
        <end position="1543"/>
    </location>
</feature>
<dbReference type="OMA" id="ERVGCAS"/>
<dbReference type="SUPFAM" id="SSF47923">
    <property type="entry name" value="Ypt/Rab-GAP domain of gyp1p"/>
    <property type="match status" value="1"/>
</dbReference>
<keyword evidence="1" id="KW-0175">Coiled coil</keyword>